<dbReference type="InterPro" id="IPR052512">
    <property type="entry name" value="4CMD/NDH-1_regulator"/>
</dbReference>
<dbReference type="InterPro" id="IPR003779">
    <property type="entry name" value="CMD-like"/>
</dbReference>
<dbReference type="EMBL" id="JBEPCV010000018">
    <property type="protein sequence ID" value="MER6905971.1"/>
    <property type="molecule type" value="Genomic_DNA"/>
</dbReference>
<evidence type="ECO:0000259" key="1">
    <source>
        <dbReference type="Pfam" id="PF02627"/>
    </source>
</evidence>
<evidence type="ECO:0000313" key="3">
    <source>
        <dbReference type="Proteomes" id="UP001490330"/>
    </source>
</evidence>
<gene>
    <name evidence="2" type="ORF">ABT322_19795</name>
</gene>
<dbReference type="PANTHER" id="PTHR33570:SF9">
    <property type="entry name" value="BLL4600 PROTEIN"/>
    <property type="match status" value="1"/>
</dbReference>
<keyword evidence="3" id="KW-1185">Reference proteome</keyword>
<dbReference type="RefSeq" id="WP_350716523.1">
    <property type="nucleotide sequence ID" value="NZ_JBEPCO010000004.1"/>
</dbReference>
<reference evidence="2 3" key="1">
    <citation type="submission" date="2024-06" db="EMBL/GenBank/DDBJ databases">
        <title>The Natural Products Discovery Center: Release of the First 8490 Sequenced Strains for Exploring Actinobacteria Biosynthetic Diversity.</title>
        <authorList>
            <person name="Kalkreuter E."/>
            <person name="Kautsar S.A."/>
            <person name="Yang D."/>
            <person name="Bader C.D."/>
            <person name="Teijaro C.N."/>
            <person name="Fluegel L."/>
            <person name="Davis C.M."/>
            <person name="Simpson J.R."/>
            <person name="Lauterbach L."/>
            <person name="Steele A.D."/>
            <person name="Gui C."/>
            <person name="Meng S."/>
            <person name="Li G."/>
            <person name="Viehrig K."/>
            <person name="Ye F."/>
            <person name="Su P."/>
            <person name="Kiefer A.F."/>
            <person name="Nichols A."/>
            <person name="Cepeda A.J."/>
            <person name="Yan W."/>
            <person name="Fan B."/>
            <person name="Jiang Y."/>
            <person name="Adhikari A."/>
            <person name="Zheng C.-J."/>
            <person name="Schuster L."/>
            <person name="Cowan T.M."/>
            <person name="Smanski M.J."/>
            <person name="Chevrette M.G."/>
            <person name="De Carvalho L.P.S."/>
            <person name="Shen B."/>
        </authorList>
    </citation>
    <scope>NUCLEOTIDE SEQUENCE [LARGE SCALE GENOMIC DNA]</scope>
    <source>
        <strain evidence="2 3">NPDC000632</strain>
    </source>
</reference>
<dbReference type="Proteomes" id="UP001490330">
    <property type="component" value="Unassembled WGS sequence"/>
</dbReference>
<sequence length="107" mass="11577">MPKQSAPQELAAIAPKLVELTDGVLFGDVWERPGLSPRDRSLVTVGVLAALYRSEQLGHHLNTALDNGLSVEELSEAITHLAFYAGWPNAMTAVNQLKKIADERDAA</sequence>
<dbReference type="PANTHER" id="PTHR33570">
    <property type="entry name" value="4-CARBOXYMUCONOLACTONE DECARBOXYLASE FAMILY PROTEIN"/>
    <property type="match status" value="1"/>
</dbReference>
<organism evidence="2 3">
    <name type="scientific">Streptomyces flaveolus</name>
    <dbReference type="NCBI Taxonomy" id="67297"/>
    <lineage>
        <taxon>Bacteria</taxon>
        <taxon>Bacillati</taxon>
        <taxon>Actinomycetota</taxon>
        <taxon>Actinomycetes</taxon>
        <taxon>Kitasatosporales</taxon>
        <taxon>Streptomycetaceae</taxon>
        <taxon>Streptomyces</taxon>
    </lineage>
</organism>
<name>A0ABV1VIW4_9ACTN</name>
<protein>
    <submittedName>
        <fullName evidence="2">Carboxymuconolactone decarboxylase family protein</fullName>
    </submittedName>
</protein>
<dbReference type="SUPFAM" id="SSF69118">
    <property type="entry name" value="AhpD-like"/>
    <property type="match status" value="1"/>
</dbReference>
<accession>A0ABV1VIW4</accession>
<proteinExistence type="predicted"/>
<evidence type="ECO:0000313" key="2">
    <source>
        <dbReference type="EMBL" id="MER6905971.1"/>
    </source>
</evidence>
<comment type="caution">
    <text evidence="2">The sequence shown here is derived from an EMBL/GenBank/DDBJ whole genome shotgun (WGS) entry which is preliminary data.</text>
</comment>
<feature type="domain" description="Carboxymuconolactone decarboxylase-like" evidence="1">
    <location>
        <begin position="15"/>
        <end position="98"/>
    </location>
</feature>
<dbReference type="Gene3D" id="1.20.1290.10">
    <property type="entry name" value="AhpD-like"/>
    <property type="match status" value="1"/>
</dbReference>
<dbReference type="InterPro" id="IPR029032">
    <property type="entry name" value="AhpD-like"/>
</dbReference>
<dbReference type="Pfam" id="PF02627">
    <property type="entry name" value="CMD"/>
    <property type="match status" value="1"/>
</dbReference>